<sequence length="119" mass="13872">MSDDYRYIVLPVLGIFLAAITLICISFTCKHIISEDDSDFTGRSLSLQRRRYGVFTNYLQIFRRPEDMDNNIRIHSNEIESFVTFQESGNIGNREDGQQKENVCEERSNERKSEDVLVL</sequence>
<name>A0ABV2ASF2_9EUKA</name>
<protein>
    <submittedName>
        <fullName evidence="3">Uncharacterized protein</fullName>
    </submittedName>
</protein>
<dbReference type="Proteomes" id="UP001439008">
    <property type="component" value="Unassembled WGS sequence"/>
</dbReference>
<evidence type="ECO:0000256" key="2">
    <source>
        <dbReference type="SAM" id="Phobius"/>
    </source>
</evidence>
<evidence type="ECO:0000313" key="4">
    <source>
        <dbReference type="Proteomes" id="UP001439008"/>
    </source>
</evidence>
<keyword evidence="2" id="KW-0472">Membrane</keyword>
<feature type="region of interest" description="Disordered" evidence="1">
    <location>
        <begin position="89"/>
        <end position="119"/>
    </location>
</feature>
<evidence type="ECO:0000313" key="3">
    <source>
        <dbReference type="EMBL" id="MES1922594.1"/>
    </source>
</evidence>
<dbReference type="EMBL" id="JBDODL010003162">
    <property type="protein sequence ID" value="MES1922594.1"/>
    <property type="molecule type" value="Genomic_DNA"/>
</dbReference>
<proteinExistence type="predicted"/>
<keyword evidence="4" id="KW-1185">Reference proteome</keyword>
<accession>A0ABV2ASF2</accession>
<feature type="transmembrane region" description="Helical" evidence="2">
    <location>
        <begin position="7"/>
        <end position="28"/>
    </location>
</feature>
<gene>
    <name evidence="3" type="ORF">MHBO_004110</name>
</gene>
<keyword evidence="2" id="KW-0812">Transmembrane</keyword>
<comment type="caution">
    <text evidence="3">The sequence shown here is derived from an EMBL/GenBank/DDBJ whole genome shotgun (WGS) entry which is preliminary data.</text>
</comment>
<keyword evidence="2" id="KW-1133">Transmembrane helix</keyword>
<evidence type="ECO:0000256" key="1">
    <source>
        <dbReference type="SAM" id="MobiDB-lite"/>
    </source>
</evidence>
<reference evidence="3 4" key="1">
    <citation type="journal article" date="2024" name="BMC Biol.">
        <title>Comparative genomics of Ascetosporea gives new insight into the evolutionary basis for animal parasitism in Rhizaria.</title>
        <authorList>
            <person name="Hiltunen Thoren M."/>
            <person name="Onut-Brannstrom I."/>
            <person name="Alfjorden A."/>
            <person name="Peckova H."/>
            <person name="Swords F."/>
            <person name="Hooper C."/>
            <person name="Holzer A.S."/>
            <person name="Bass D."/>
            <person name="Burki F."/>
        </authorList>
    </citation>
    <scope>NUCLEOTIDE SEQUENCE [LARGE SCALE GENOMIC DNA]</scope>
    <source>
        <strain evidence="3">20-A016</strain>
    </source>
</reference>
<organism evidence="3 4">
    <name type="scientific">Bonamia ostreae</name>
    <dbReference type="NCBI Taxonomy" id="126728"/>
    <lineage>
        <taxon>Eukaryota</taxon>
        <taxon>Sar</taxon>
        <taxon>Rhizaria</taxon>
        <taxon>Endomyxa</taxon>
        <taxon>Ascetosporea</taxon>
        <taxon>Haplosporida</taxon>
        <taxon>Bonamia</taxon>
    </lineage>
</organism>
<feature type="compositionally biased region" description="Basic and acidic residues" evidence="1">
    <location>
        <begin position="93"/>
        <end position="119"/>
    </location>
</feature>